<dbReference type="Gene3D" id="3.40.50.1010">
    <property type="entry name" value="5'-nuclease"/>
    <property type="match status" value="1"/>
</dbReference>
<name>A0A6M0RQH3_9CYAN</name>
<dbReference type="SUPFAM" id="SSF88723">
    <property type="entry name" value="PIN domain-like"/>
    <property type="match status" value="1"/>
</dbReference>
<dbReference type="PANTHER" id="PTHR36173:SF2">
    <property type="entry name" value="RIBONUCLEASE VAPC16"/>
    <property type="match status" value="1"/>
</dbReference>
<organism evidence="2 3">
    <name type="scientific">Adonisia turfae CCMR0081</name>
    <dbReference type="NCBI Taxonomy" id="2292702"/>
    <lineage>
        <taxon>Bacteria</taxon>
        <taxon>Bacillati</taxon>
        <taxon>Cyanobacteriota</taxon>
        <taxon>Adonisia</taxon>
        <taxon>Adonisia turfae</taxon>
    </lineage>
</organism>
<gene>
    <name evidence="2" type="ORF">DXZ20_23175</name>
</gene>
<dbReference type="Pfam" id="PF01850">
    <property type="entry name" value="PIN"/>
    <property type="match status" value="1"/>
</dbReference>
<sequence>MGMSYLLDTHILLWWLFDDPKLNADCRDIIRNPEHRILVSSASAWEIATKYRIGKLPEAKELVENYPQILHKARLIELAITATHALRAGNLPIAHRDPFDRMLMAQAELEQLPIITYDNAFQTGLIQLIPEPESESESEDE</sequence>
<dbReference type="InterPro" id="IPR052919">
    <property type="entry name" value="TA_system_RNase"/>
</dbReference>
<dbReference type="AlphaFoldDB" id="A0A6M0RQH3"/>
<dbReference type="CDD" id="cd09872">
    <property type="entry name" value="PIN_Sll0205-like"/>
    <property type="match status" value="1"/>
</dbReference>
<dbReference type="Proteomes" id="UP000481033">
    <property type="component" value="Unassembled WGS sequence"/>
</dbReference>
<keyword evidence="3" id="KW-1185">Reference proteome</keyword>
<reference evidence="2 3" key="1">
    <citation type="journal article" date="2020" name="Microb. Ecol.">
        <title>Ecogenomics of the Marine Benthic Filamentous Cyanobacterium Adonisia.</title>
        <authorList>
            <person name="Walter J.M."/>
            <person name="Coutinho F.H."/>
            <person name="Leomil L."/>
            <person name="Hargreaves P.I."/>
            <person name="Campeao M.E."/>
            <person name="Vieira V.V."/>
            <person name="Silva B.S."/>
            <person name="Fistarol G.O."/>
            <person name="Salomon P.S."/>
            <person name="Sawabe T."/>
            <person name="Mino S."/>
            <person name="Hosokawa M."/>
            <person name="Miyashita H."/>
            <person name="Maruyama F."/>
            <person name="van Verk M.C."/>
            <person name="Dutilh B.E."/>
            <person name="Thompson C.C."/>
            <person name="Thompson F.L."/>
        </authorList>
    </citation>
    <scope>NUCLEOTIDE SEQUENCE [LARGE SCALE GENOMIC DNA]</scope>
    <source>
        <strain evidence="2 3">CCMR0081</strain>
    </source>
</reference>
<dbReference type="InterPro" id="IPR041705">
    <property type="entry name" value="PIN_Sll0205"/>
</dbReference>
<comment type="caution">
    <text evidence="2">The sequence shown here is derived from an EMBL/GenBank/DDBJ whole genome shotgun (WGS) entry which is preliminary data.</text>
</comment>
<dbReference type="InterPro" id="IPR029060">
    <property type="entry name" value="PIN-like_dom_sf"/>
</dbReference>
<proteinExistence type="predicted"/>
<evidence type="ECO:0000313" key="3">
    <source>
        <dbReference type="Proteomes" id="UP000481033"/>
    </source>
</evidence>
<evidence type="ECO:0000259" key="1">
    <source>
        <dbReference type="Pfam" id="PF01850"/>
    </source>
</evidence>
<dbReference type="InterPro" id="IPR002716">
    <property type="entry name" value="PIN_dom"/>
</dbReference>
<dbReference type="PANTHER" id="PTHR36173">
    <property type="entry name" value="RIBONUCLEASE VAPC16-RELATED"/>
    <property type="match status" value="1"/>
</dbReference>
<feature type="domain" description="PIN" evidence="1">
    <location>
        <begin position="5"/>
        <end position="122"/>
    </location>
</feature>
<protein>
    <submittedName>
        <fullName evidence="2">Type II toxin-antitoxin system VapC family toxin</fullName>
    </submittedName>
</protein>
<dbReference type="RefSeq" id="WP_163701097.1">
    <property type="nucleotide sequence ID" value="NZ_QXHD01000004.1"/>
</dbReference>
<evidence type="ECO:0000313" key="2">
    <source>
        <dbReference type="EMBL" id="NEZ58495.1"/>
    </source>
</evidence>
<accession>A0A6M0RQH3</accession>
<dbReference type="EMBL" id="QXHD01000004">
    <property type="protein sequence ID" value="NEZ58495.1"/>
    <property type="molecule type" value="Genomic_DNA"/>
</dbReference>